<keyword evidence="2" id="KW-1185">Reference proteome</keyword>
<gene>
    <name evidence="1" type="ORF">M569_09815</name>
</gene>
<organism evidence="1 2">
    <name type="scientific">Genlisea aurea</name>
    <dbReference type="NCBI Taxonomy" id="192259"/>
    <lineage>
        <taxon>Eukaryota</taxon>
        <taxon>Viridiplantae</taxon>
        <taxon>Streptophyta</taxon>
        <taxon>Embryophyta</taxon>
        <taxon>Tracheophyta</taxon>
        <taxon>Spermatophyta</taxon>
        <taxon>Magnoliopsida</taxon>
        <taxon>eudicotyledons</taxon>
        <taxon>Gunneridae</taxon>
        <taxon>Pentapetalae</taxon>
        <taxon>asterids</taxon>
        <taxon>lamiids</taxon>
        <taxon>Lamiales</taxon>
        <taxon>Lentibulariaceae</taxon>
        <taxon>Genlisea</taxon>
    </lineage>
</organism>
<evidence type="ECO:0000313" key="1">
    <source>
        <dbReference type="EMBL" id="EPS64964.1"/>
    </source>
</evidence>
<protein>
    <submittedName>
        <fullName evidence="1">Uncharacterized protein</fullName>
    </submittedName>
</protein>
<dbReference type="Proteomes" id="UP000015453">
    <property type="component" value="Unassembled WGS sequence"/>
</dbReference>
<proteinExistence type="predicted"/>
<accession>S8CDD2</accession>
<evidence type="ECO:0000313" key="2">
    <source>
        <dbReference type="Proteomes" id="UP000015453"/>
    </source>
</evidence>
<comment type="caution">
    <text evidence="1">The sequence shown here is derived from an EMBL/GenBank/DDBJ whole genome shotgun (WGS) entry which is preliminary data.</text>
</comment>
<reference evidence="1 2" key="1">
    <citation type="journal article" date="2013" name="BMC Genomics">
        <title>The miniature genome of a carnivorous plant Genlisea aurea contains a low number of genes and short non-coding sequences.</title>
        <authorList>
            <person name="Leushkin E.V."/>
            <person name="Sutormin R.A."/>
            <person name="Nabieva E.R."/>
            <person name="Penin A.A."/>
            <person name="Kondrashov A.S."/>
            <person name="Logacheva M.D."/>
        </authorList>
    </citation>
    <scope>NUCLEOTIDE SEQUENCE [LARGE SCALE GENOMIC DNA]</scope>
</reference>
<name>S8CDD2_9LAMI</name>
<sequence>MCELLPDKIVSTDKFNDFLLGEPRNFNVEAVYKRLTGKRFDKLKANGKYLLNPALRNECWRTPTRNPRTTEGLQEPDEG</sequence>
<dbReference type="AlphaFoldDB" id="S8CDD2"/>
<dbReference type="EMBL" id="AUSU01004503">
    <property type="protein sequence ID" value="EPS64964.1"/>
    <property type="molecule type" value="Genomic_DNA"/>
</dbReference>